<dbReference type="OrthoDB" id="1928232at2759"/>
<dbReference type="AlphaFoldDB" id="A0A6J5W2T7"/>
<keyword evidence="3" id="KW-1185">Reference proteome</keyword>
<organism evidence="2 3">
    <name type="scientific">Prunus armeniaca</name>
    <name type="common">Apricot</name>
    <name type="synonym">Armeniaca vulgaris</name>
    <dbReference type="NCBI Taxonomy" id="36596"/>
    <lineage>
        <taxon>Eukaryota</taxon>
        <taxon>Viridiplantae</taxon>
        <taxon>Streptophyta</taxon>
        <taxon>Embryophyta</taxon>
        <taxon>Tracheophyta</taxon>
        <taxon>Spermatophyta</taxon>
        <taxon>Magnoliopsida</taxon>
        <taxon>eudicotyledons</taxon>
        <taxon>Gunneridae</taxon>
        <taxon>Pentapetalae</taxon>
        <taxon>rosids</taxon>
        <taxon>fabids</taxon>
        <taxon>Rosales</taxon>
        <taxon>Rosaceae</taxon>
        <taxon>Amygdaloideae</taxon>
        <taxon>Amygdaleae</taxon>
        <taxon>Prunus</taxon>
    </lineage>
</organism>
<evidence type="ECO:0008006" key="4">
    <source>
        <dbReference type="Google" id="ProtNLM"/>
    </source>
</evidence>
<sequence length="136" mass="15445">MEKQAKGVYTIAKFKEFQDELTDKYISRRWRKDVTRRHTKIKISNNESNATLEAHQCDKMHKTFDEIKELATDSEEKCVIDGLDAKTKEALSNHDNVCGSTQPTPKSPTGRSFDNCVNEISNSKKILTPLAVRSKG</sequence>
<name>A0A6J5W2T7_PRUAR</name>
<evidence type="ECO:0000313" key="3">
    <source>
        <dbReference type="Proteomes" id="UP000507245"/>
    </source>
</evidence>
<accession>A0A6J5W2T7</accession>
<gene>
    <name evidence="2" type="ORF">ORAREDHAP_LOCUS4496</name>
</gene>
<dbReference type="EMBL" id="CAEKKB010000001">
    <property type="protein sequence ID" value="CAB4294302.1"/>
    <property type="molecule type" value="Genomic_DNA"/>
</dbReference>
<feature type="region of interest" description="Disordered" evidence="1">
    <location>
        <begin position="93"/>
        <end position="112"/>
    </location>
</feature>
<dbReference type="Proteomes" id="UP000507245">
    <property type="component" value="Unassembled WGS sequence"/>
</dbReference>
<protein>
    <recommendedName>
        <fullName evidence="4">Protein FAR1-RELATED SEQUENCE</fullName>
    </recommendedName>
</protein>
<proteinExistence type="predicted"/>
<evidence type="ECO:0000313" key="2">
    <source>
        <dbReference type="EMBL" id="CAB4294302.1"/>
    </source>
</evidence>
<reference evidence="3" key="1">
    <citation type="journal article" date="2020" name="Genome Biol.">
        <title>Gamete binning: chromosome-level and haplotype-resolved genome assembly enabled by high-throughput single-cell sequencing of gamete genomes.</title>
        <authorList>
            <person name="Campoy J.A."/>
            <person name="Sun H."/>
            <person name="Goel M."/>
            <person name="Jiao W.-B."/>
            <person name="Folz-Donahue K."/>
            <person name="Wang N."/>
            <person name="Rubio M."/>
            <person name="Liu C."/>
            <person name="Kukat C."/>
            <person name="Ruiz D."/>
            <person name="Huettel B."/>
            <person name="Schneeberger K."/>
        </authorList>
    </citation>
    <scope>NUCLEOTIDE SEQUENCE [LARGE SCALE GENOMIC DNA]</scope>
    <source>
        <strain evidence="3">cv. Rojo Pasion</strain>
    </source>
</reference>
<evidence type="ECO:0000256" key="1">
    <source>
        <dbReference type="SAM" id="MobiDB-lite"/>
    </source>
</evidence>